<sequence length="72" mass="8267">EAEVKLTDQHQYEDNQLGDEDAFAREPFVLRFHCPTTAVAELEHQPRYLEDNFQRVVGGGVASPNSWPWQVP</sequence>
<proteinExistence type="predicted"/>
<dbReference type="Proteomes" id="UP001476798">
    <property type="component" value="Unassembled WGS sequence"/>
</dbReference>
<feature type="non-terminal residue" evidence="1">
    <location>
        <position position="1"/>
    </location>
</feature>
<keyword evidence="2" id="KW-1185">Reference proteome</keyword>
<accession>A0ABV0P859</accession>
<evidence type="ECO:0000313" key="2">
    <source>
        <dbReference type="Proteomes" id="UP001476798"/>
    </source>
</evidence>
<evidence type="ECO:0000313" key="1">
    <source>
        <dbReference type="EMBL" id="MEQ2179651.1"/>
    </source>
</evidence>
<protein>
    <submittedName>
        <fullName evidence="1">Uncharacterized protein</fullName>
    </submittedName>
</protein>
<reference evidence="1 2" key="1">
    <citation type="submission" date="2021-06" db="EMBL/GenBank/DDBJ databases">
        <authorList>
            <person name="Palmer J.M."/>
        </authorList>
    </citation>
    <scope>NUCLEOTIDE SEQUENCE [LARGE SCALE GENOMIC DNA]</scope>
    <source>
        <strain evidence="1 2">GA_2019</strain>
        <tissue evidence="1">Muscle</tissue>
    </source>
</reference>
<dbReference type="EMBL" id="JAHRIO010063531">
    <property type="protein sequence ID" value="MEQ2179651.1"/>
    <property type="molecule type" value="Genomic_DNA"/>
</dbReference>
<comment type="caution">
    <text evidence="1">The sequence shown here is derived from an EMBL/GenBank/DDBJ whole genome shotgun (WGS) entry which is preliminary data.</text>
</comment>
<gene>
    <name evidence="1" type="ORF">GOODEAATRI_027336</name>
</gene>
<name>A0ABV0P859_9TELE</name>
<organism evidence="1 2">
    <name type="scientific">Goodea atripinnis</name>
    <dbReference type="NCBI Taxonomy" id="208336"/>
    <lineage>
        <taxon>Eukaryota</taxon>
        <taxon>Metazoa</taxon>
        <taxon>Chordata</taxon>
        <taxon>Craniata</taxon>
        <taxon>Vertebrata</taxon>
        <taxon>Euteleostomi</taxon>
        <taxon>Actinopterygii</taxon>
        <taxon>Neopterygii</taxon>
        <taxon>Teleostei</taxon>
        <taxon>Neoteleostei</taxon>
        <taxon>Acanthomorphata</taxon>
        <taxon>Ovalentaria</taxon>
        <taxon>Atherinomorphae</taxon>
        <taxon>Cyprinodontiformes</taxon>
        <taxon>Goodeidae</taxon>
        <taxon>Goodea</taxon>
    </lineage>
</organism>